<organism evidence="1 2">
    <name type="scientific">Pseudomonas fluorescens</name>
    <dbReference type="NCBI Taxonomy" id="294"/>
    <lineage>
        <taxon>Bacteria</taxon>
        <taxon>Pseudomonadati</taxon>
        <taxon>Pseudomonadota</taxon>
        <taxon>Gammaproteobacteria</taxon>
        <taxon>Pseudomonadales</taxon>
        <taxon>Pseudomonadaceae</taxon>
        <taxon>Pseudomonas</taxon>
    </lineage>
</organism>
<evidence type="ECO:0000313" key="1">
    <source>
        <dbReference type="EMBL" id="KIP91876.1"/>
    </source>
</evidence>
<proteinExistence type="predicted"/>
<sequence length="67" mass="7456">MQELPKAAIFYSENAALCAGRTACEPAWWRAWGITQFGFEDQKIAAFGSSYGCTVFQMQELPKAAIF</sequence>
<dbReference type="AlphaFoldDB" id="A0AAE2AUC5"/>
<comment type="caution">
    <text evidence="1">The sequence shown here is derived from an EMBL/GenBank/DDBJ whole genome shotgun (WGS) entry which is preliminary data.</text>
</comment>
<dbReference type="Proteomes" id="UP000032086">
    <property type="component" value="Unassembled WGS sequence"/>
</dbReference>
<gene>
    <name evidence="1" type="ORF">RU10_17680</name>
</gene>
<reference evidence="1 2" key="1">
    <citation type="submission" date="2014-12" db="EMBL/GenBank/DDBJ databases">
        <title>16Stimator: statistical estimation of ribosomal gene copy numbers from draft genome assemblies.</title>
        <authorList>
            <person name="Perisin M.A."/>
            <person name="Vetter M."/>
            <person name="Gilbert J.A."/>
            <person name="Bergelson J."/>
        </authorList>
    </citation>
    <scope>NUCLEOTIDE SEQUENCE [LARGE SCALE GENOMIC DNA]</scope>
    <source>
        <strain evidence="1 2">MEP34</strain>
    </source>
</reference>
<protein>
    <submittedName>
        <fullName evidence="1">Uncharacterized protein</fullName>
    </submittedName>
</protein>
<name>A0AAE2AUC5_PSEFL</name>
<evidence type="ECO:0000313" key="2">
    <source>
        <dbReference type="Proteomes" id="UP000032086"/>
    </source>
</evidence>
<accession>A0AAE2AUC5</accession>
<dbReference type="EMBL" id="JXQY01000023">
    <property type="protein sequence ID" value="KIP91876.1"/>
    <property type="molecule type" value="Genomic_DNA"/>
</dbReference>